<evidence type="ECO:0000313" key="3">
    <source>
        <dbReference type="Proteomes" id="UP001363151"/>
    </source>
</evidence>
<organism evidence="2 3">
    <name type="scientific">Aureococcus anophagefferens</name>
    <name type="common">Harmful bloom alga</name>
    <dbReference type="NCBI Taxonomy" id="44056"/>
    <lineage>
        <taxon>Eukaryota</taxon>
        <taxon>Sar</taxon>
        <taxon>Stramenopiles</taxon>
        <taxon>Ochrophyta</taxon>
        <taxon>Pelagophyceae</taxon>
        <taxon>Pelagomonadales</taxon>
        <taxon>Pelagomonadaceae</taxon>
        <taxon>Aureococcus</taxon>
    </lineage>
</organism>
<feature type="region of interest" description="Disordered" evidence="1">
    <location>
        <begin position="564"/>
        <end position="593"/>
    </location>
</feature>
<feature type="compositionally biased region" description="Basic residues" evidence="1">
    <location>
        <begin position="319"/>
        <end position="331"/>
    </location>
</feature>
<feature type="compositionally biased region" description="Polar residues" evidence="1">
    <location>
        <begin position="460"/>
        <end position="475"/>
    </location>
</feature>
<sequence>MMTPWWRWAAAPTTGRRARCGRSTAAATSRRSRCPTGRGDDGGSQRPREYAAAFARLPELASQHVVGERRLVCLTRLGVEELAKVRPWTRARNCCGRTAATARRFGSPADDKRSGGGDAALRAFAESYGRAEACAMALAIACGADARGGGQVDEPLTARAARARRWTSAAGRASSTATTTSASTATQTAPVPALNGGARAPRRPRRAREARTAPLGGGARAPPPGAPAGSLLGLLGGPAKAAPKRPATAVDARLKQLGGHCYLYFNGGDALAHGASLHLAKAARLTEGLRHAEAEDARARRAGVPRRAGPGGPRATCCPRRRPARRRRRWPRPATPCASTAAPPRPSRSPSRREEPRQRPAPGDAGDAELAGDHWELALYRGRPPDGAQRRDEDAREACHDVALDALKRELWRCGAQPAATRAGEGAATAPTGLCWPAAARSAGPSSTGASRRPRPRTTGGWSSCRSAPPRSTSAPADPGLLWRHHLAHGEDARAAALMEDLATAPGGDLDARVSCLVRAAESARARARGGAAARRVCGHDDEPLAVKLWTSLLRRLVPRRARDAAPRRASATRASGARRQRRRRRAVTGDDGAASGAFFEDRTWLRPLCDAVASLGRELADDDGELGDAGAADDAPWASGVPAPALVALLQRLATLLYETTRAGAADGARPAAPTWPKDALRAAGRRLALFLALLQVGAARDASDLEKLHALANAADVLDAWATAAANDVRERRAFASGLRHGADPEHLIATLRGFEHTADPLLDKTLNLLHNTRDRVDAIFSR</sequence>
<dbReference type="Proteomes" id="UP001363151">
    <property type="component" value="Unassembled WGS sequence"/>
</dbReference>
<dbReference type="EMBL" id="JBBJCI010000037">
    <property type="protein sequence ID" value="KAK7250365.1"/>
    <property type="molecule type" value="Genomic_DNA"/>
</dbReference>
<dbReference type="PANTHER" id="PTHR10350">
    <property type="entry name" value="NUCLEAR PORE COMPLEX PROTEIN NUP155"/>
    <property type="match status" value="1"/>
</dbReference>
<evidence type="ECO:0000256" key="1">
    <source>
        <dbReference type="SAM" id="MobiDB-lite"/>
    </source>
</evidence>
<gene>
    <name evidence="2" type="primary">NUP155</name>
    <name evidence="2" type="ORF">SO694_00007549</name>
</gene>
<evidence type="ECO:0000313" key="2">
    <source>
        <dbReference type="EMBL" id="KAK7250365.1"/>
    </source>
</evidence>
<accession>A0ABR1GAQ8</accession>
<dbReference type="PANTHER" id="PTHR10350:SF6">
    <property type="entry name" value="NUCLEAR PORE COMPLEX PROTEIN NUP155"/>
    <property type="match status" value="1"/>
</dbReference>
<keyword evidence="3" id="KW-1185">Reference proteome</keyword>
<comment type="caution">
    <text evidence="2">The sequence shown here is derived from an EMBL/GenBank/DDBJ whole genome shotgun (WGS) entry which is preliminary data.</text>
</comment>
<dbReference type="InterPro" id="IPR004870">
    <property type="entry name" value="Nucleoporin_Nup155"/>
</dbReference>
<protein>
    <submittedName>
        <fullName evidence="2">Nucleoporin-like protein</fullName>
    </submittedName>
</protein>
<reference evidence="2 3" key="1">
    <citation type="submission" date="2024-03" db="EMBL/GenBank/DDBJ databases">
        <title>Aureococcus anophagefferens CCMP1851 and Kratosvirus quantuckense: Draft genome of a second virus-susceptible host strain in the model system.</title>
        <authorList>
            <person name="Chase E."/>
            <person name="Truchon A.R."/>
            <person name="Schepens W."/>
            <person name="Wilhelm S.W."/>
        </authorList>
    </citation>
    <scope>NUCLEOTIDE SEQUENCE [LARGE SCALE GENOMIC DNA]</scope>
    <source>
        <strain evidence="2 3">CCMP1851</strain>
    </source>
</reference>
<feature type="region of interest" description="Disordered" evidence="1">
    <location>
        <begin position="17"/>
        <end position="46"/>
    </location>
</feature>
<feature type="compositionally biased region" description="Basic residues" evidence="1">
    <location>
        <begin position="577"/>
        <end position="587"/>
    </location>
</feature>
<feature type="region of interest" description="Disordered" evidence="1">
    <location>
        <begin position="163"/>
        <end position="232"/>
    </location>
</feature>
<dbReference type="Gene3D" id="1.20.58.1780">
    <property type="match status" value="1"/>
</dbReference>
<proteinExistence type="predicted"/>
<feature type="compositionally biased region" description="Low complexity" evidence="1">
    <location>
        <begin position="166"/>
        <end position="189"/>
    </location>
</feature>
<feature type="compositionally biased region" description="Low complexity" evidence="1">
    <location>
        <begin position="305"/>
        <end position="318"/>
    </location>
</feature>
<feature type="region of interest" description="Disordered" evidence="1">
    <location>
        <begin position="293"/>
        <end position="369"/>
    </location>
</feature>
<feature type="region of interest" description="Disordered" evidence="1">
    <location>
        <begin position="439"/>
        <end position="480"/>
    </location>
</feature>
<name>A0ABR1GAQ8_AURAN</name>